<proteinExistence type="predicted"/>
<protein>
    <submittedName>
        <fullName evidence="2">Uncharacterized protein</fullName>
    </submittedName>
</protein>
<evidence type="ECO:0000256" key="1">
    <source>
        <dbReference type="SAM" id="MobiDB-lite"/>
    </source>
</evidence>
<organism evidence="2">
    <name type="scientific">Rhizophora mucronata</name>
    <name type="common">Asiatic mangrove</name>
    <dbReference type="NCBI Taxonomy" id="61149"/>
    <lineage>
        <taxon>Eukaryota</taxon>
        <taxon>Viridiplantae</taxon>
        <taxon>Streptophyta</taxon>
        <taxon>Embryophyta</taxon>
        <taxon>Tracheophyta</taxon>
        <taxon>Spermatophyta</taxon>
        <taxon>Magnoliopsida</taxon>
        <taxon>eudicotyledons</taxon>
        <taxon>Gunneridae</taxon>
        <taxon>Pentapetalae</taxon>
        <taxon>rosids</taxon>
        <taxon>fabids</taxon>
        <taxon>Malpighiales</taxon>
        <taxon>Rhizophoraceae</taxon>
        <taxon>Rhizophora</taxon>
    </lineage>
</organism>
<evidence type="ECO:0000313" key="2">
    <source>
        <dbReference type="EMBL" id="MBX63574.1"/>
    </source>
</evidence>
<accession>A0A2P2Q9G8</accession>
<dbReference type="AlphaFoldDB" id="A0A2P2Q9G8"/>
<feature type="compositionally biased region" description="Polar residues" evidence="1">
    <location>
        <begin position="1"/>
        <end position="22"/>
    </location>
</feature>
<name>A0A2P2Q9G8_RHIMU</name>
<sequence length="28" mass="3321">MLNTGPNMNHNSVLKFQYTTQANKRKFH</sequence>
<reference evidence="2" key="1">
    <citation type="submission" date="2018-02" db="EMBL/GenBank/DDBJ databases">
        <title>Rhizophora mucronata_Transcriptome.</title>
        <authorList>
            <person name="Meera S.P."/>
            <person name="Sreeshan A."/>
            <person name="Augustine A."/>
        </authorList>
    </citation>
    <scope>NUCLEOTIDE SEQUENCE</scope>
    <source>
        <tissue evidence="2">Leaf</tissue>
    </source>
</reference>
<feature type="region of interest" description="Disordered" evidence="1">
    <location>
        <begin position="1"/>
        <end position="28"/>
    </location>
</feature>
<dbReference type="EMBL" id="GGEC01083090">
    <property type="protein sequence ID" value="MBX63574.1"/>
    <property type="molecule type" value="Transcribed_RNA"/>
</dbReference>